<dbReference type="InterPro" id="IPR036291">
    <property type="entry name" value="NAD(P)-bd_dom_sf"/>
</dbReference>
<dbReference type="Gene3D" id="3.40.50.720">
    <property type="entry name" value="NAD(P)-binding Rossmann-like Domain"/>
    <property type="match status" value="1"/>
</dbReference>
<dbReference type="GO" id="GO:0016491">
    <property type="term" value="F:oxidoreductase activity"/>
    <property type="evidence" value="ECO:0007669"/>
    <property type="project" value="UniProtKB-KW"/>
</dbReference>
<dbReference type="Proteomes" id="UP000294145">
    <property type="component" value="Unassembled WGS sequence"/>
</dbReference>
<dbReference type="InterPro" id="IPR035919">
    <property type="entry name" value="EAL_sf"/>
</dbReference>
<dbReference type="PANTHER" id="PTHR43639">
    <property type="entry name" value="OXIDOREDUCTASE, SHORT-CHAIN DEHYDROGENASE/REDUCTASE FAMILY (AFU_ORTHOLOGUE AFUA_5G02870)"/>
    <property type="match status" value="1"/>
</dbReference>
<dbReference type="InterPro" id="IPR001633">
    <property type="entry name" value="EAL_dom"/>
</dbReference>
<evidence type="ECO:0000259" key="4">
    <source>
        <dbReference type="SMART" id="SM00822"/>
    </source>
</evidence>
<keyword evidence="2" id="KW-0560">Oxidoreductase</keyword>
<dbReference type="Pfam" id="PF00106">
    <property type="entry name" value="adh_short"/>
    <property type="match status" value="1"/>
</dbReference>
<dbReference type="PANTHER" id="PTHR43639:SF9">
    <property type="entry name" value="BLL5898 PROTEIN"/>
    <property type="match status" value="1"/>
</dbReference>
<dbReference type="PROSITE" id="PS00061">
    <property type="entry name" value="ADH_SHORT"/>
    <property type="match status" value="1"/>
</dbReference>
<protein>
    <submittedName>
        <fullName evidence="5">SDR family oxidoreductase</fullName>
    </submittedName>
</protein>
<dbReference type="PRINTS" id="PR00081">
    <property type="entry name" value="GDHRDH"/>
</dbReference>
<dbReference type="RefSeq" id="WP_001214784.1">
    <property type="nucleotide sequence ID" value="NZ_CBCSBK010000001.1"/>
</dbReference>
<dbReference type="Gene3D" id="3.20.20.450">
    <property type="entry name" value="EAL domain"/>
    <property type="match status" value="1"/>
</dbReference>
<dbReference type="SUPFAM" id="SSF51735">
    <property type="entry name" value="NAD(P)-binding Rossmann-fold domains"/>
    <property type="match status" value="1"/>
</dbReference>
<dbReference type="SUPFAM" id="SSF141868">
    <property type="entry name" value="EAL domain-like"/>
    <property type="match status" value="1"/>
</dbReference>
<feature type="domain" description="Ketoreductase" evidence="4">
    <location>
        <begin position="7"/>
        <end position="183"/>
    </location>
</feature>
<dbReference type="Pfam" id="PF00563">
    <property type="entry name" value="EAL"/>
    <property type="match status" value="1"/>
</dbReference>
<name>A0A7Z7YEJ7_VIBCL</name>
<evidence type="ECO:0000256" key="2">
    <source>
        <dbReference type="ARBA" id="ARBA00023002"/>
    </source>
</evidence>
<gene>
    <name evidence="5" type="ORF">EYB64_10790</name>
</gene>
<evidence type="ECO:0000256" key="1">
    <source>
        <dbReference type="ARBA" id="ARBA00006484"/>
    </source>
</evidence>
<dbReference type="PRINTS" id="PR00080">
    <property type="entry name" value="SDRFAMILY"/>
</dbReference>
<dbReference type="FunFam" id="3.40.50.720:FF:000084">
    <property type="entry name" value="Short-chain dehydrogenase reductase"/>
    <property type="match status" value="1"/>
</dbReference>
<organism evidence="5 6">
    <name type="scientific">Vibrio cholerae</name>
    <dbReference type="NCBI Taxonomy" id="666"/>
    <lineage>
        <taxon>Bacteria</taxon>
        <taxon>Pseudomonadati</taxon>
        <taxon>Pseudomonadota</taxon>
        <taxon>Gammaproteobacteria</taxon>
        <taxon>Vibrionales</taxon>
        <taxon>Vibrionaceae</taxon>
        <taxon>Vibrio</taxon>
    </lineage>
</organism>
<accession>A0A7Z7YEJ7</accession>
<reference evidence="5 6" key="1">
    <citation type="submission" date="2019-02" db="EMBL/GenBank/DDBJ databases">
        <title>Genomic plasticity associated with the antimicrobial resistance in Vibrio cholerae.</title>
        <authorList>
            <person name="Verma J."/>
            <person name="Bag S."/>
            <person name="Saha B."/>
            <person name="Kumar P."/>
            <person name="Ghosh T.S."/>
            <person name="Dayal M."/>
            <person name="Senapati T."/>
            <person name="Mehra S."/>
            <person name="Dey P."/>
            <person name="Desigamani A."/>
            <person name="Kumar D."/>
            <person name="Rana P."/>
            <person name="Kumar B."/>
            <person name="Maiti T.K."/>
            <person name="Sharma N.C."/>
            <person name="Bhadra R.K."/>
            <person name="Mutreja A."/>
            <person name="Nair G.B."/>
            <person name="Ramamurthy T."/>
            <person name="Das B."/>
        </authorList>
    </citation>
    <scope>NUCLEOTIDE SEQUENCE [LARGE SCALE GENOMIC DNA]</scope>
    <source>
        <strain evidence="5 6">IDH06781</strain>
    </source>
</reference>
<evidence type="ECO:0000313" key="5">
    <source>
        <dbReference type="EMBL" id="TBM41844.1"/>
    </source>
</evidence>
<comment type="similarity">
    <text evidence="1 3">Belongs to the short-chain dehydrogenases/reductases (SDR) family.</text>
</comment>
<dbReference type="InterPro" id="IPR002347">
    <property type="entry name" value="SDR_fam"/>
</dbReference>
<dbReference type="CDD" id="cd05233">
    <property type="entry name" value="SDR_c"/>
    <property type="match status" value="1"/>
</dbReference>
<proteinExistence type="inferred from homology"/>
<dbReference type="EMBL" id="SISP01000017">
    <property type="protein sequence ID" value="TBM41844.1"/>
    <property type="molecule type" value="Genomic_DNA"/>
</dbReference>
<dbReference type="AlphaFoldDB" id="A0A7Z7YEJ7"/>
<dbReference type="InterPro" id="IPR057326">
    <property type="entry name" value="KR_dom"/>
</dbReference>
<evidence type="ECO:0000256" key="3">
    <source>
        <dbReference type="RuleBase" id="RU000363"/>
    </source>
</evidence>
<dbReference type="InterPro" id="IPR020904">
    <property type="entry name" value="Sc_DH/Rdtase_CS"/>
</dbReference>
<sequence>MRGLTHKVALVTGAANGIGLAIAERLYQEGATLALADWNEEQLAIVIEQFDSARVFAQKVDVSDPEQVQALVRKTVERFGRLDILVNNAGIHIPGTVLECSVQDWRRIASVNIDGVVYCAMHALPELIKTRGCMVNTASVSGLGGDWGAAFYCATKGAVVNFTRALALDHGAQGVRINAVCPSLVKTNMTNGWPQAIRDQFNERIALGRAAEPKDVRSLVQLAEQLDCQLIAEGVETRSELLAIADLGIELVQGYLFGRPQLTPQRIYHLQSFSSATVLNIESARTETPLQYLMFQDTPRMSAL</sequence>
<comment type="caution">
    <text evidence="5">The sequence shown here is derived from an EMBL/GenBank/DDBJ whole genome shotgun (WGS) entry which is preliminary data.</text>
</comment>
<dbReference type="SMART" id="SM00822">
    <property type="entry name" value="PKS_KR"/>
    <property type="match status" value="1"/>
</dbReference>
<evidence type="ECO:0000313" key="6">
    <source>
        <dbReference type="Proteomes" id="UP000294145"/>
    </source>
</evidence>